<dbReference type="InterPro" id="IPR024706">
    <property type="entry name" value="Peroxiredoxin_AhpC-typ"/>
</dbReference>
<dbReference type="GO" id="GO:0042744">
    <property type="term" value="P:hydrogen peroxide catabolic process"/>
    <property type="evidence" value="ECO:0007669"/>
    <property type="project" value="TreeGrafter"/>
</dbReference>
<dbReference type="GO" id="GO:0005829">
    <property type="term" value="C:cytosol"/>
    <property type="evidence" value="ECO:0007669"/>
    <property type="project" value="TreeGrafter"/>
</dbReference>
<feature type="domain" description="Thioredoxin" evidence="8">
    <location>
        <begin position="14"/>
        <end position="173"/>
    </location>
</feature>
<organism evidence="9 10">
    <name type="scientific">Symbiodinium necroappetens</name>
    <dbReference type="NCBI Taxonomy" id="1628268"/>
    <lineage>
        <taxon>Eukaryota</taxon>
        <taxon>Sar</taxon>
        <taxon>Alveolata</taxon>
        <taxon>Dinophyceae</taxon>
        <taxon>Suessiales</taxon>
        <taxon>Symbiodiniaceae</taxon>
        <taxon>Symbiodinium</taxon>
    </lineage>
</organism>
<dbReference type="Proteomes" id="UP000601435">
    <property type="component" value="Unassembled WGS sequence"/>
</dbReference>
<dbReference type="PIRSF" id="PIRSF000239">
    <property type="entry name" value="AHPC"/>
    <property type="match status" value="1"/>
</dbReference>
<comment type="caution">
    <text evidence="9">The sequence shown here is derived from an EMBL/GenBank/DDBJ whole genome shotgun (WGS) entry which is preliminary data.</text>
</comment>
<evidence type="ECO:0000256" key="2">
    <source>
        <dbReference type="ARBA" id="ARBA00009796"/>
    </source>
</evidence>
<keyword evidence="3" id="KW-0963">Cytoplasm</keyword>
<keyword evidence="10" id="KW-1185">Reference proteome</keyword>
<evidence type="ECO:0000256" key="7">
    <source>
        <dbReference type="PIRSR" id="PIRSR000239-1"/>
    </source>
</evidence>
<evidence type="ECO:0000259" key="8">
    <source>
        <dbReference type="PROSITE" id="PS51352"/>
    </source>
</evidence>
<evidence type="ECO:0000256" key="6">
    <source>
        <dbReference type="ARBA" id="ARBA00023284"/>
    </source>
</evidence>
<reference evidence="9" key="1">
    <citation type="submission" date="2021-02" db="EMBL/GenBank/DDBJ databases">
        <authorList>
            <person name="Dougan E. K."/>
            <person name="Rhodes N."/>
            <person name="Thang M."/>
            <person name="Chan C."/>
        </authorList>
    </citation>
    <scope>NUCLEOTIDE SEQUENCE</scope>
</reference>
<proteinExistence type="inferred from homology"/>
<protein>
    <submittedName>
        <fullName evidence="9">AhpC protein</fullName>
    </submittedName>
</protein>
<dbReference type="OrthoDB" id="185659at2759"/>
<dbReference type="EMBL" id="CAJNJA010001227">
    <property type="protein sequence ID" value="CAE7158072.1"/>
    <property type="molecule type" value="Genomic_DNA"/>
</dbReference>
<dbReference type="GO" id="GO:0045454">
    <property type="term" value="P:cell redox homeostasis"/>
    <property type="evidence" value="ECO:0007669"/>
    <property type="project" value="TreeGrafter"/>
</dbReference>
<gene>
    <name evidence="9" type="primary">ahpC</name>
    <name evidence="9" type="ORF">SNEC2469_LOCUS320</name>
</gene>
<dbReference type="PANTHER" id="PTHR10681:SF128">
    <property type="entry name" value="THIOREDOXIN-DEPENDENT PEROXIDE REDUCTASE, MITOCHONDRIAL"/>
    <property type="match status" value="1"/>
</dbReference>
<evidence type="ECO:0000256" key="5">
    <source>
        <dbReference type="ARBA" id="ARBA00023157"/>
    </source>
</evidence>
<dbReference type="Pfam" id="PF10417">
    <property type="entry name" value="1-cysPrx_C"/>
    <property type="match status" value="1"/>
</dbReference>
<dbReference type="FunFam" id="3.40.30.10:FF:000002">
    <property type="entry name" value="Alkyl hydroperoxide reductase C"/>
    <property type="match status" value="1"/>
</dbReference>
<dbReference type="CDD" id="cd03015">
    <property type="entry name" value="PRX_Typ2cys"/>
    <property type="match status" value="1"/>
</dbReference>
<name>A0A812IP87_9DINO</name>
<dbReference type="InterPro" id="IPR000866">
    <property type="entry name" value="AhpC/TSA"/>
</dbReference>
<dbReference type="Gene3D" id="3.40.30.10">
    <property type="entry name" value="Glutaredoxin"/>
    <property type="match status" value="1"/>
</dbReference>
<keyword evidence="6" id="KW-0676">Redox-active center</keyword>
<dbReference type="AlphaFoldDB" id="A0A812IP87"/>
<dbReference type="InterPro" id="IPR013766">
    <property type="entry name" value="Thioredoxin_domain"/>
</dbReference>
<dbReference type="PANTHER" id="PTHR10681">
    <property type="entry name" value="THIOREDOXIN PEROXIDASE"/>
    <property type="match status" value="1"/>
</dbReference>
<dbReference type="Pfam" id="PF00578">
    <property type="entry name" value="AhpC-TSA"/>
    <property type="match status" value="1"/>
</dbReference>
<dbReference type="InterPro" id="IPR019479">
    <property type="entry name" value="Peroxiredoxin_C"/>
</dbReference>
<dbReference type="InterPro" id="IPR036249">
    <property type="entry name" value="Thioredoxin-like_sf"/>
</dbReference>
<comment type="subcellular location">
    <subcellularLocation>
        <location evidence="1">Cytoplasm</location>
    </subcellularLocation>
</comment>
<evidence type="ECO:0000256" key="4">
    <source>
        <dbReference type="ARBA" id="ARBA00023002"/>
    </source>
</evidence>
<feature type="active site" description="Cysteine sulfenic acid (-SOH) intermediate; for peroxidase activity" evidence="7">
    <location>
        <position position="61"/>
    </location>
</feature>
<dbReference type="SUPFAM" id="SSF52833">
    <property type="entry name" value="Thioredoxin-like"/>
    <property type="match status" value="1"/>
</dbReference>
<keyword evidence="4" id="KW-0560">Oxidoreductase</keyword>
<sequence>VMAETKGQKRSLSTLVQQPAPNFKLMACMPDDSFKEVELASYRGKKYVVLYTYPADFTFVCASELVAFSKLQKEFDDRGVEVLGLSIDTEHVHKAWKNTPQDKGGIGPISHPLLADVKKEVSDAYGCLLDNGLALRAVYIIDKDGVVRSEMKNDLPLGRNVEEVLRILDALQFHEKSVKDGNPMVCPAMWKKGAKAMKPTTEGVAEYFKGK</sequence>
<evidence type="ECO:0000313" key="9">
    <source>
        <dbReference type="EMBL" id="CAE7158072.1"/>
    </source>
</evidence>
<dbReference type="InterPro" id="IPR050217">
    <property type="entry name" value="Peroxiredoxin"/>
</dbReference>
<dbReference type="GO" id="GO:0033554">
    <property type="term" value="P:cellular response to stress"/>
    <property type="evidence" value="ECO:0007669"/>
    <property type="project" value="TreeGrafter"/>
</dbReference>
<evidence type="ECO:0000256" key="1">
    <source>
        <dbReference type="ARBA" id="ARBA00004496"/>
    </source>
</evidence>
<comment type="similarity">
    <text evidence="2">Belongs to the peroxiredoxin family. AhpC/Prx1 subfamily.</text>
</comment>
<feature type="non-terminal residue" evidence="9">
    <location>
        <position position="1"/>
    </location>
</feature>
<evidence type="ECO:0000313" key="10">
    <source>
        <dbReference type="Proteomes" id="UP000601435"/>
    </source>
</evidence>
<evidence type="ECO:0000256" key="3">
    <source>
        <dbReference type="ARBA" id="ARBA00022490"/>
    </source>
</evidence>
<dbReference type="GO" id="GO:0006979">
    <property type="term" value="P:response to oxidative stress"/>
    <property type="evidence" value="ECO:0007669"/>
    <property type="project" value="TreeGrafter"/>
</dbReference>
<keyword evidence="5" id="KW-1015">Disulfide bond</keyword>
<dbReference type="GO" id="GO:0008379">
    <property type="term" value="F:thioredoxin peroxidase activity"/>
    <property type="evidence" value="ECO:0007669"/>
    <property type="project" value="TreeGrafter"/>
</dbReference>
<dbReference type="PROSITE" id="PS51352">
    <property type="entry name" value="THIOREDOXIN_2"/>
    <property type="match status" value="1"/>
</dbReference>
<accession>A0A812IP87</accession>